<keyword evidence="2" id="KW-1185">Reference proteome</keyword>
<dbReference type="OrthoDB" id="674886at2"/>
<proteinExistence type="predicted"/>
<accession>A0A4U0PJV6</accession>
<gene>
    <name evidence="1" type="ORF">FAZ15_02620</name>
</gene>
<dbReference type="EMBL" id="SUME01000001">
    <property type="protein sequence ID" value="TJZ63204.1"/>
    <property type="molecule type" value="Genomic_DNA"/>
</dbReference>
<evidence type="ECO:0000313" key="2">
    <source>
        <dbReference type="Proteomes" id="UP000306808"/>
    </source>
</evidence>
<protein>
    <submittedName>
        <fullName evidence="1">Uncharacterized protein</fullName>
    </submittedName>
</protein>
<dbReference type="Gene3D" id="2.60.40.2340">
    <property type="match status" value="1"/>
</dbReference>
<dbReference type="RefSeq" id="WP_136899750.1">
    <property type="nucleotide sequence ID" value="NZ_SUME01000001.1"/>
</dbReference>
<name>A0A4U0PJV6_9SPHI</name>
<dbReference type="Proteomes" id="UP000306808">
    <property type="component" value="Unassembled WGS sequence"/>
</dbReference>
<organism evidence="1 2">
    <name type="scientific">Sphingobacterium olei</name>
    <dbReference type="NCBI Taxonomy" id="2571155"/>
    <lineage>
        <taxon>Bacteria</taxon>
        <taxon>Pseudomonadati</taxon>
        <taxon>Bacteroidota</taxon>
        <taxon>Sphingobacteriia</taxon>
        <taxon>Sphingobacteriales</taxon>
        <taxon>Sphingobacteriaceae</taxon>
        <taxon>Sphingobacterium</taxon>
    </lineage>
</organism>
<evidence type="ECO:0000313" key="1">
    <source>
        <dbReference type="EMBL" id="TJZ63204.1"/>
    </source>
</evidence>
<dbReference type="AlphaFoldDB" id="A0A4U0PJV6"/>
<sequence>MMNTTLQTSRLKFGYKAILSVALISMGLISACTKTEITPYEEEPMARISSFKIVNTAAEIVGAINENDKTITLTIPAGQYLNTLEPEITVAEGSTLKAGSDTLITNVLTYFAEGSTREISYPVTATDGSTATYRLLIKTNQPPLLMNEVTTDPTNPVSYDQTNWLNTNYIYIYNTLSTYPYSTNFEFDLELAQASLISQDGTAYKFKLAQSGVPPIISSAYMLLNLNNIEGRVVGSGRDQVYTNTPPEGLYHIKLRYYSRETTLENPIRIFYNN</sequence>
<reference evidence="1 2" key="1">
    <citation type="submission" date="2019-04" db="EMBL/GenBank/DDBJ databases">
        <title>Sphingobacterium olei sp. nov., isolated from oil-contaminated soil.</title>
        <authorList>
            <person name="Liu B."/>
        </authorList>
    </citation>
    <scope>NUCLEOTIDE SEQUENCE [LARGE SCALE GENOMIC DNA]</scope>
    <source>
        <strain evidence="1 2">HAL-9</strain>
    </source>
</reference>
<comment type="caution">
    <text evidence="1">The sequence shown here is derived from an EMBL/GenBank/DDBJ whole genome shotgun (WGS) entry which is preliminary data.</text>
</comment>